<feature type="region of interest" description="Disordered" evidence="1">
    <location>
        <begin position="437"/>
        <end position="463"/>
    </location>
</feature>
<reference evidence="4" key="1">
    <citation type="submission" date="2020-05" db="EMBL/GenBank/DDBJ databases">
        <authorList>
            <person name="Chiriac C."/>
            <person name="Salcher M."/>
            <person name="Ghai R."/>
            <person name="Kavagutti S V."/>
        </authorList>
    </citation>
    <scope>NUCLEOTIDE SEQUENCE</scope>
</reference>
<evidence type="ECO:0000259" key="3">
    <source>
        <dbReference type="Pfam" id="PF13399"/>
    </source>
</evidence>
<dbReference type="PANTHER" id="PTHR33392">
    <property type="entry name" value="POLYISOPRENYL-TEICHOIC ACID--PEPTIDOGLYCAN TEICHOIC ACID TRANSFERASE TAGU"/>
    <property type="match status" value="1"/>
</dbReference>
<evidence type="ECO:0000313" key="7">
    <source>
        <dbReference type="EMBL" id="CAB5072131.1"/>
    </source>
</evidence>
<feature type="domain" description="LytR/CpsA/Psr regulator C-terminal" evidence="3">
    <location>
        <begin position="345"/>
        <end position="429"/>
    </location>
</feature>
<dbReference type="EMBL" id="CAEZXN010000019">
    <property type="protein sequence ID" value="CAB4697102.1"/>
    <property type="molecule type" value="Genomic_DNA"/>
</dbReference>
<sequence>MVTTLLSVGVLILSLVSWVAFDHVTSSINRQDVFKGIKVRPDRSAGSSINYLLVGSDTREGLTKQQLHDLRVGSVATAAGKRSDTAILIHISKDRDRATIISIPRDTYADVPEWTDDKGVVHSARHSKINETFGRGGAPLLIATIENMTQVRIDHYIEVNFAGFANLVDAVGGVDICTNTAIHDDKSHIDLPAGKNHLDGITALKYVRARYFDGMGDLGRMKRQQKFIASMISAATSTGTLLNPVKLLSVVNAGLATVTTDPDLQKDDLVTLATQMKSLSASNLNMLTVPLSDVSYANDGVAGAVLWDPELAPKLWQRIKDDVPVAPTPKVITKSSALTIPAKDIVIEVQNGTDINGLAAKASNDLATAGFVNGATPSTALTTVKTTTITYDPTYSESLRTLKAALPNALTVPKKALGKKFIVTLGPDYKSVAKFTTPKTAPAPTPTETSPFDVRTGADTSCK</sequence>
<organism evidence="4">
    <name type="scientific">freshwater metagenome</name>
    <dbReference type="NCBI Taxonomy" id="449393"/>
    <lineage>
        <taxon>unclassified sequences</taxon>
        <taxon>metagenomes</taxon>
        <taxon>ecological metagenomes</taxon>
    </lineage>
</organism>
<evidence type="ECO:0000313" key="6">
    <source>
        <dbReference type="EMBL" id="CAB4840727.1"/>
    </source>
</evidence>
<gene>
    <name evidence="4" type="ORF">UFOPK2342_00666</name>
    <name evidence="5" type="ORF">UFOPK2423_00940</name>
    <name evidence="6" type="ORF">UFOPK3266_00194</name>
    <name evidence="7" type="ORF">UFOPK4367_00243</name>
</gene>
<dbReference type="EMBL" id="CAFBRC010000010">
    <property type="protein sequence ID" value="CAB5072131.1"/>
    <property type="molecule type" value="Genomic_DNA"/>
</dbReference>
<dbReference type="InterPro" id="IPR027381">
    <property type="entry name" value="LytR/CpsA/Psr_C"/>
</dbReference>
<evidence type="ECO:0000313" key="5">
    <source>
        <dbReference type="EMBL" id="CAB4697102.1"/>
    </source>
</evidence>
<evidence type="ECO:0000313" key="4">
    <source>
        <dbReference type="EMBL" id="CAB4674456.1"/>
    </source>
</evidence>
<evidence type="ECO:0000256" key="1">
    <source>
        <dbReference type="SAM" id="MobiDB-lite"/>
    </source>
</evidence>
<name>A0A6J6MKX5_9ZZZZ</name>
<dbReference type="InterPro" id="IPR050922">
    <property type="entry name" value="LytR/CpsA/Psr_CW_biosynth"/>
</dbReference>
<protein>
    <submittedName>
        <fullName evidence="4">Unannotated protein</fullName>
    </submittedName>
</protein>
<dbReference type="NCBIfam" id="TIGR00350">
    <property type="entry name" value="lytR_cpsA_psr"/>
    <property type="match status" value="1"/>
</dbReference>
<accession>A0A6J6MKX5</accession>
<dbReference type="InterPro" id="IPR004474">
    <property type="entry name" value="LytR_CpsA_psr"/>
</dbReference>
<feature type="domain" description="Cell envelope-related transcriptional attenuator" evidence="2">
    <location>
        <begin position="82"/>
        <end position="235"/>
    </location>
</feature>
<dbReference type="Gene3D" id="3.40.630.190">
    <property type="entry name" value="LCP protein"/>
    <property type="match status" value="1"/>
</dbReference>
<proteinExistence type="predicted"/>
<dbReference type="Gene3D" id="3.30.70.2390">
    <property type="match status" value="1"/>
</dbReference>
<dbReference type="PANTHER" id="PTHR33392:SF6">
    <property type="entry name" value="POLYISOPRENYL-TEICHOIC ACID--PEPTIDOGLYCAN TEICHOIC ACID TRANSFERASE TAGU"/>
    <property type="match status" value="1"/>
</dbReference>
<feature type="compositionally biased region" description="Low complexity" evidence="1">
    <location>
        <begin position="437"/>
        <end position="451"/>
    </location>
</feature>
<dbReference type="Pfam" id="PF13399">
    <property type="entry name" value="LytR_C"/>
    <property type="match status" value="1"/>
</dbReference>
<dbReference type="EMBL" id="CAFBAA010000003">
    <property type="protein sequence ID" value="CAB4840727.1"/>
    <property type="molecule type" value="Genomic_DNA"/>
</dbReference>
<evidence type="ECO:0000259" key="2">
    <source>
        <dbReference type="Pfam" id="PF03816"/>
    </source>
</evidence>
<dbReference type="Pfam" id="PF03816">
    <property type="entry name" value="LytR_cpsA_psr"/>
    <property type="match status" value="1"/>
</dbReference>
<dbReference type="AlphaFoldDB" id="A0A6J6MKX5"/>
<dbReference type="EMBL" id="CAEZXB010000009">
    <property type="protein sequence ID" value="CAB4674456.1"/>
    <property type="molecule type" value="Genomic_DNA"/>
</dbReference>